<feature type="region of interest" description="Disordered" evidence="3">
    <location>
        <begin position="1"/>
        <end position="47"/>
    </location>
</feature>
<comment type="caution">
    <text evidence="5">The sequence shown here is derived from an EMBL/GenBank/DDBJ whole genome shotgun (WGS) entry which is preliminary data.</text>
</comment>
<dbReference type="InterPro" id="IPR000504">
    <property type="entry name" value="RRM_dom"/>
</dbReference>
<dbReference type="InterPro" id="IPR052793">
    <property type="entry name" value="EJC-associated_protein"/>
</dbReference>
<dbReference type="SUPFAM" id="SSF54928">
    <property type="entry name" value="RNA-binding domain, RBD"/>
    <property type="match status" value="1"/>
</dbReference>
<evidence type="ECO:0000313" key="5">
    <source>
        <dbReference type="EMBL" id="KAK9879734.1"/>
    </source>
</evidence>
<name>A0AAW1UK15_9CUCU</name>
<reference evidence="5 6" key="1">
    <citation type="submission" date="2023-03" db="EMBL/GenBank/DDBJ databases">
        <title>Genome insight into feeding habits of ladybird beetles.</title>
        <authorList>
            <person name="Li H.-S."/>
            <person name="Huang Y.-H."/>
            <person name="Pang H."/>
        </authorList>
    </citation>
    <scope>NUCLEOTIDE SEQUENCE [LARGE SCALE GENOMIC DNA]</scope>
    <source>
        <strain evidence="5">SYSU_2023b</strain>
        <tissue evidence="5">Whole body</tissue>
    </source>
</reference>
<feature type="compositionally biased region" description="Polar residues" evidence="3">
    <location>
        <begin position="25"/>
        <end position="36"/>
    </location>
</feature>
<organism evidence="5 6">
    <name type="scientific">Henosepilachna vigintioctopunctata</name>
    <dbReference type="NCBI Taxonomy" id="420089"/>
    <lineage>
        <taxon>Eukaryota</taxon>
        <taxon>Metazoa</taxon>
        <taxon>Ecdysozoa</taxon>
        <taxon>Arthropoda</taxon>
        <taxon>Hexapoda</taxon>
        <taxon>Insecta</taxon>
        <taxon>Pterygota</taxon>
        <taxon>Neoptera</taxon>
        <taxon>Endopterygota</taxon>
        <taxon>Coleoptera</taxon>
        <taxon>Polyphaga</taxon>
        <taxon>Cucujiformia</taxon>
        <taxon>Coccinelloidea</taxon>
        <taxon>Coccinellidae</taxon>
        <taxon>Epilachninae</taxon>
        <taxon>Epilachnini</taxon>
        <taxon>Henosepilachna</taxon>
    </lineage>
</organism>
<dbReference type="SMART" id="SM00360">
    <property type="entry name" value="RRM"/>
    <property type="match status" value="1"/>
</dbReference>
<dbReference type="Pfam" id="PF00076">
    <property type="entry name" value="RRM_1"/>
    <property type="match status" value="1"/>
</dbReference>
<dbReference type="Gene3D" id="3.30.70.330">
    <property type="match status" value="1"/>
</dbReference>
<dbReference type="InterPro" id="IPR032552">
    <property type="entry name" value="RSB_motif"/>
</dbReference>
<feature type="compositionally biased region" description="Polar residues" evidence="3">
    <location>
        <begin position="1"/>
        <end position="12"/>
    </location>
</feature>
<protein>
    <recommendedName>
        <fullName evidence="4">RRM domain-containing protein</fullName>
    </recommendedName>
</protein>
<dbReference type="InterPro" id="IPR035979">
    <property type="entry name" value="RBD_domain_sf"/>
</dbReference>
<accession>A0AAW1UK15</accession>
<dbReference type="InterPro" id="IPR034257">
    <property type="entry name" value="Acinus_RRM"/>
</dbReference>
<dbReference type="InterPro" id="IPR012677">
    <property type="entry name" value="Nucleotide-bd_a/b_plait_sf"/>
</dbReference>
<dbReference type="CDD" id="cd12432">
    <property type="entry name" value="RRM_ACINU"/>
    <property type="match status" value="1"/>
</dbReference>
<dbReference type="PANTHER" id="PTHR46589:SF1">
    <property type="entry name" value="APOPTOTIC CHROMATIN CONDENSATION INDUCER IN THE NUCLEUS"/>
    <property type="match status" value="1"/>
</dbReference>
<feature type="compositionally biased region" description="Basic and acidic residues" evidence="3">
    <location>
        <begin position="543"/>
        <end position="590"/>
    </location>
</feature>
<feature type="compositionally biased region" description="Pro residues" evidence="3">
    <location>
        <begin position="521"/>
        <end position="535"/>
    </location>
</feature>
<proteinExistence type="predicted"/>
<feature type="compositionally biased region" description="Basic residues" evidence="3">
    <location>
        <begin position="591"/>
        <end position="601"/>
    </location>
</feature>
<keyword evidence="1 2" id="KW-0694">RNA-binding</keyword>
<dbReference type="GO" id="GO:0008380">
    <property type="term" value="P:RNA splicing"/>
    <property type="evidence" value="ECO:0007669"/>
    <property type="project" value="TreeGrafter"/>
</dbReference>
<dbReference type="EMBL" id="JARQZJ010000062">
    <property type="protein sequence ID" value="KAK9879734.1"/>
    <property type="molecule type" value="Genomic_DNA"/>
</dbReference>
<dbReference type="PANTHER" id="PTHR46589">
    <property type="entry name" value="APOPTOTIC CHROMATIN CONDENSATION INDUCER IN THE NUCLEUS"/>
    <property type="match status" value="1"/>
</dbReference>
<feature type="region of interest" description="Disordered" evidence="3">
    <location>
        <begin position="517"/>
        <end position="606"/>
    </location>
</feature>
<sequence>MRRISTRSSSKANAEAKTGQRKSSRNSGQKESPTKSPKTDKLSSKLIVEDSKEIIENAQNDIPVNSSDVMDSKSISMDLLDNKSTSDANIDCSNECSRSHTPPCIGSTGNEAPDSEEVDAEKGKFKGINNSQVEENSEIKMNSAISESAEEVSIQNDVDAELKLNESANLNENLVLPNEQIVDHNLVLEQSTITNENNTSDEKEIDDKEEIKTDNVESINEIKGIETEETEVIETSDKGIVPENQKNPDLDDDQAEEGEIRESKSDEESEKLEVTEKVKKSPVKIKLRRDSFFEEIEQLKQSEEPQVKKFKWNPEHHHCFKQLYTNLYKLHINDFKALSPDLKLVDEKDVKLEEIYIPKPSETKIIKKRTISMDVSSEEIDKPVYSKQPTIGSSEDQENTNIIALNRKISIVDDAASKLRPPPSPPKQPVSSVLFISNLVRPFTIKQLKELLERTGEITAEGFWTDRIKSKCYVQYTSSEEAEATRNALHGVNWPVGNGKKLIIEFATEEDIMKAKNPPIQAAPPIAPVTPPRNKTPPNEETDVMHVARNGDRKEERSRNSERERERGRTPTTREWDIGKNTRKDRSRSRSRERRRKHSGRRSITPLEDFIARKQRKLEESVPQKLMDDLFQRTKTMPCIYWQSLSPEEISVKQQQRLSKMEEHKRRLEEISRNRGARDPGRGAYRRRFD</sequence>
<evidence type="ECO:0000256" key="1">
    <source>
        <dbReference type="ARBA" id="ARBA00022884"/>
    </source>
</evidence>
<evidence type="ECO:0000313" key="6">
    <source>
        <dbReference type="Proteomes" id="UP001431783"/>
    </source>
</evidence>
<dbReference type="AlphaFoldDB" id="A0AAW1UK15"/>
<dbReference type="GO" id="GO:0061574">
    <property type="term" value="C:ASAP complex"/>
    <property type="evidence" value="ECO:0007669"/>
    <property type="project" value="TreeGrafter"/>
</dbReference>
<feature type="compositionally biased region" description="Basic and acidic residues" evidence="3">
    <location>
        <begin position="37"/>
        <end position="47"/>
    </location>
</feature>
<dbReference type="GO" id="GO:0071011">
    <property type="term" value="C:precatalytic spliceosome"/>
    <property type="evidence" value="ECO:0007669"/>
    <property type="project" value="TreeGrafter"/>
</dbReference>
<dbReference type="GO" id="GO:0003723">
    <property type="term" value="F:RNA binding"/>
    <property type="evidence" value="ECO:0007669"/>
    <property type="project" value="UniProtKB-UniRule"/>
</dbReference>
<feature type="domain" description="RRM" evidence="4">
    <location>
        <begin position="432"/>
        <end position="509"/>
    </location>
</feature>
<feature type="region of interest" description="Disordered" evidence="3">
    <location>
        <begin position="661"/>
        <end position="690"/>
    </location>
</feature>
<dbReference type="PROSITE" id="PS50102">
    <property type="entry name" value="RRM"/>
    <property type="match status" value="1"/>
</dbReference>
<evidence type="ECO:0000259" key="4">
    <source>
        <dbReference type="PROSITE" id="PS50102"/>
    </source>
</evidence>
<dbReference type="Proteomes" id="UP001431783">
    <property type="component" value="Unassembled WGS sequence"/>
</dbReference>
<evidence type="ECO:0000256" key="3">
    <source>
        <dbReference type="SAM" id="MobiDB-lite"/>
    </source>
</evidence>
<gene>
    <name evidence="5" type="ORF">WA026_006794</name>
</gene>
<keyword evidence="6" id="KW-1185">Reference proteome</keyword>
<feature type="region of interest" description="Disordered" evidence="3">
    <location>
        <begin position="232"/>
        <end position="273"/>
    </location>
</feature>
<dbReference type="Pfam" id="PF16294">
    <property type="entry name" value="RSB_motif"/>
    <property type="match status" value="1"/>
</dbReference>
<feature type="region of interest" description="Disordered" evidence="3">
    <location>
        <begin position="92"/>
        <end position="138"/>
    </location>
</feature>
<feature type="compositionally biased region" description="Basic and acidic residues" evidence="3">
    <location>
        <begin position="258"/>
        <end position="273"/>
    </location>
</feature>
<evidence type="ECO:0000256" key="2">
    <source>
        <dbReference type="PROSITE-ProRule" id="PRU00176"/>
    </source>
</evidence>